<dbReference type="InterPro" id="IPR011990">
    <property type="entry name" value="TPR-like_helical_dom_sf"/>
</dbReference>
<keyword evidence="1" id="KW-0802">TPR repeat</keyword>
<dbReference type="PROSITE" id="PS50005">
    <property type="entry name" value="TPR"/>
    <property type="match status" value="1"/>
</dbReference>
<evidence type="ECO:0000313" key="4">
    <source>
        <dbReference type="Proteomes" id="UP001148312"/>
    </source>
</evidence>
<protein>
    <recommendedName>
        <fullName evidence="5">TPR-like protein</fullName>
    </recommendedName>
</protein>
<dbReference type="Gene3D" id="1.25.40.10">
    <property type="entry name" value="Tetratricopeptide repeat domain"/>
    <property type="match status" value="2"/>
</dbReference>
<dbReference type="GO" id="GO:0006383">
    <property type="term" value="P:transcription by RNA polymerase III"/>
    <property type="evidence" value="ECO:0007669"/>
    <property type="project" value="InterPro"/>
</dbReference>
<evidence type="ECO:0008006" key="5">
    <source>
        <dbReference type="Google" id="ProtNLM"/>
    </source>
</evidence>
<reference evidence="3" key="1">
    <citation type="submission" date="2022-12" db="EMBL/GenBank/DDBJ databases">
        <authorList>
            <person name="Petersen C."/>
        </authorList>
    </citation>
    <scope>NUCLEOTIDE SEQUENCE</scope>
    <source>
        <strain evidence="3">IBT 30728</strain>
    </source>
</reference>
<feature type="region of interest" description="Disordered" evidence="2">
    <location>
        <begin position="862"/>
        <end position="888"/>
    </location>
</feature>
<dbReference type="Proteomes" id="UP001148312">
    <property type="component" value="Unassembled WGS sequence"/>
</dbReference>
<comment type="caution">
    <text evidence="3">The sequence shown here is derived from an EMBL/GenBank/DDBJ whole genome shotgun (WGS) entry which is preliminary data.</text>
</comment>
<accession>A0A9W9WVL4</accession>
<sequence>MIMAEPSPVDYSSPAEPIYSYPDIDESIQYPWREDEIAPSQATHHVPAIDPQLYGDSFAQMQFEDPGQVNAFSYGTGEESDDGQVAHQSYVHGMDDDDLEYEQSDSASDRYEFFMAMDDEDFKSEDEGSDDSVAARHRRRGGGRFSGRYGARGRKGVKRGPRKALDPGPEFKIFHSEATSAFIDGDYDRAHEYVNQAIQINPEMFPAHSLLSEIWLAKGDNMRALQALWNGAHTRPKDPTVWMKVARLLLDRAGESRGAVLKDVIYCYSRIVEIQPGNYNVRFQRAALYRELGHNGRAAAEYERILHEKPYSTRALRYIAEIFIDLNDVNRALVYWSRSVEHFLTLDPDRVRDFSWSDINIYAELFGYVNRPREGLHHLKNLSRWILGRKDDIMWVDFEDDDREWDSQDSPRRIKTDGYVPGHWPRDSYGLGLPLELRVKMGIFRLKMGDKNYGEAMQHLEYLNPDDISEGARIYDYGDLFREVADALKERGLLEEALRFYAPIQQTSGYADVGFFLAMADCCMQLGKIEDAESCYLTVADHDSSNIESRAQLAKLYDSLGMPDQAYKYVNEAVLLSRQETRTRRRRKDARLEQLAAEFRRSDPAALRPLAPKPMAQAETEPSTGPARGSRSDDIKFLYAMLQQLEPKVRAGNLDAIEDWLDIADALVREFRSNRIFYPMARTTEFSGYASQASRRNNGSKENAFLDEMEEIAGRLQKSRAELEEDELLQGAIPTEYHGISFDVWLDLFLQYALRVTEQGEPMDAYEALEGAATASVWFHDKRKSRMIHVCWFTCALRAQDEEALALEARWFVKEYQFVTDTYRLFSMLSHLAGNPRKSLFNSSPSMKFMLRQIKAMDFTLPDADGKPKPPRQSVWRERAALSTKDEDGNSVPAYELDIALLVLYGHILYSGNSFYPALNYFFRAYALDDQNPVVLLSIALCYIHHSHKRQCENRHYLIMQGLSFLHEYRRVRGKHGAALQELQEVEFNFARVWHGLNLSHLAIEGYQRVLQLGEQIQQETSQRSTDMDNDDDIQMIGVEESSARHGQGFVEDFSREAAYALQCLYALGGDVSTAKDITEKWLVI</sequence>
<dbReference type="SMART" id="SM00028">
    <property type="entry name" value="TPR"/>
    <property type="match status" value="6"/>
</dbReference>
<organism evidence="3 4">
    <name type="scientific">Penicillium diatomitis</name>
    <dbReference type="NCBI Taxonomy" id="2819901"/>
    <lineage>
        <taxon>Eukaryota</taxon>
        <taxon>Fungi</taxon>
        <taxon>Dikarya</taxon>
        <taxon>Ascomycota</taxon>
        <taxon>Pezizomycotina</taxon>
        <taxon>Eurotiomycetes</taxon>
        <taxon>Eurotiomycetidae</taxon>
        <taxon>Eurotiales</taxon>
        <taxon>Aspergillaceae</taxon>
        <taxon>Penicillium</taxon>
    </lineage>
</organism>
<name>A0A9W9WVL4_9EURO</name>
<feature type="compositionally biased region" description="Basic and acidic residues" evidence="2">
    <location>
        <begin position="875"/>
        <end position="888"/>
    </location>
</feature>
<dbReference type="InterPro" id="IPR039340">
    <property type="entry name" value="Tfc4/TFIIIC-102/Sfc4"/>
</dbReference>
<feature type="region of interest" description="Disordered" evidence="2">
    <location>
        <begin position="122"/>
        <end position="169"/>
    </location>
</feature>
<evidence type="ECO:0000256" key="1">
    <source>
        <dbReference type="PROSITE-ProRule" id="PRU00339"/>
    </source>
</evidence>
<dbReference type="PANTHER" id="PTHR23082:SF0">
    <property type="entry name" value="GENERAL TRANSCRIPTION FACTOR 3C POLYPEPTIDE 3"/>
    <property type="match status" value="1"/>
</dbReference>
<evidence type="ECO:0000313" key="3">
    <source>
        <dbReference type="EMBL" id="KAJ5477538.1"/>
    </source>
</evidence>
<feature type="region of interest" description="Disordered" evidence="2">
    <location>
        <begin position="1"/>
        <end position="22"/>
    </location>
</feature>
<dbReference type="PANTHER" id="PTHR23082">
    <property type="entry name" value="TRANSCRIPTION INITIATION FACTOR IIIC TFIIIC , POLYPEPTIDE 3-RELATED"/>
    <property type="match status" value="1"/>
</dbReference>
<dbReference type="Pfam" id="PF13181">
    <property type="entry name" value="TPR_8"/>
    <property type="match status" value="1"/>
</dbReference>
<dbReference type="Pfam" id="PF14559">
    <property type="entry name" value="TPR_19"/>
    <property type="match status" value="1"/>
</dbReference>
<dbReference type="SUPFAM" id="SSF48452">
    <property type="entry name" value="TPR-like"/>
    <property type="match status" value="2"/>
</dbReference>
<keyword evidence="4" id="KW-1185">Reference proteome</keyword>
<feature type="repeat" description="TPR" evidence="1">
    <location>
        <begin position="171"/>
        <end position="204"/>
    </location>
</feature>
<dbReference type="GO" id="GO:0000127">
    <property type="term" value="C:transcription factor TFIIIC complex"/>
    <property type="evidence" value="ECO:0007669"/>
    <property type="project" value="TreeGrafter"/>
</dbReference>
<feature type="compositionally biased region" description="Basic residues" evidence="2">
    <location>
        <begin position="151"/>
        <end position="162"/>
    </location>
</feature>
<proteinExistence type="predicted"/>
<gene>
    <name evidence="3" type="ORF">N7539_007682</name>
</gene>
<dbReference type="InterPro" id="IPR019734">
    <property type="entry name" value="TPR_rpt"/>
</dbReference>
<dbReference type="AlphaFoldDB" id="A0A9W9WVL4"/>
<evidence type="ECO:0000256" key="2">
    <source>
        <dbReference type="SAM" id="MobiDB-lite"/>
    </source>
</evidence>
<dbReference type="EMBL" id="JAPWDQ010000010">
    <property type="protein sequence ID" value="KAJ5477538.1"/>
    <property type="molecule type" value="Genomic_DNA"/>
</dbReference>
<dbReference type="GeneID" id="81627532"/>
<feature type="region of interest" description="Disordered" evidence="2">
    <location>
        <begin position="606"/>
        <end position="631"/>
    </location>
</feature>
<dbReference type="RefSeq" id="XP_056788082.1">
    <property type="nucleotide sequence ID" value="XM_056937283.1"/>
</dbReference>
<reference evidence="3" key="2">
    <citation type="journal article" date="2023" name="IMA Fungus">
        <title>Comparative genomic study of the Penicillium genus elucidates a diverse pangenome and 15 lateral gene transfer events.</title>
        <authorList>
            <person name="Petersen C."/>
            <person name="Sorensen T."/>
            <person name="Nielsen M.R."/>
            <person name="Sondergaard T.E."/>
            <person name="Sorensen J.L."/>
            <person name="Fitzpatrick D.A."/>
            <person name="Frisvad J.C."/>
            <person name="Nielsen K.L."/>
        </authorList>
    </citation>
    <scope>NUCLEOTIDE SEQUENCE</scope>
    <source>
        <strain evidence="3">IBT 30728</strain>
    </source>
</reference>